<dbReference type="InterPro" id="IPR029063">
    <property type="entry name" value="SAM-dependent_MTases_sf"/>
</dbReference>
<organism evidence="2 3">
    <name type="scientific">Alistipes onderdonkii</name>
    <dbReference type="NCBI Taxonomy" id="328813"/>
    <lineage>
        <taxon>Bacteria</taxon>
        <taxon>Pseudomonadati</taxon>
        <taxon>Bacteroidota</taxon>
        <taxon>Bacteroidia</taxon>
        <taxon>Bacteroidales</taxon>
        <taxon>Rikenellaceae</taxon>
        <taxon>Alistipes</taxon>
    </lineage>
</organism>
<evidence type="ECO:0000313" key="3">
    <source>
        <dbReference type="Proteomes" id="UP000195772"/>
    </source>
</evidence>
<dbReference type="PANTHER" id="PTHR34203:SF15">
    <property type="entry name" value="SLL1173 PROTEIN"/>
    <property type="match status" value="1"/>
</dbReference>
<dbReference type="SUPFAM" id="SSF53335">
    <property type="entry name" value="S-adenosyl-L-methionine-dependent methyltransferases"/>
    <property type="match status" value="1"/>
</dbReference>
<dbReference type="RefSeq" id="WP_032134828.1">
    <property type="nucleotide sequence ID" value="NZ_AP025562.1"/>
</dbReference>
<proteinExistence type="predicted"/>
<gene>
    <name evidence="2" type="ORF">B5G41_07885</name>
</gene>
<dbReference type="Pfam" id="PF05050">
    <property type="entry name" value="Methyltransf_21"/>
    <property type="match status" value="1"/>
</dbReference>
<dbReference type="InterPro" id="IPR052514">
    <property type="entry name" value="SAM-dependent_MTase"/>
</dbReference>
<dbReference type="NCBIfam" id="TIGR01444">
    <property type="entry name" value="fkbM_fam"/>
    <property type="match status" value="1"/>
</dbReference>
<dbReference type="OrthoDB" id="9812600at2"/>
<sequence length="243" mass="26960">MKTLIHKILYKTLPLEGYLRAVSRMFFLWQRLGIGRYAPATEYVYHLPQLVHAGDTAIDIGANLGYYARTLSRLAGGAGRVYAVEPVPPILSVLRRNLRRCPNVEILPYALGTEDKAVTMANDSARATGYFGTGQNFVNDGGTSAAAEFPARMRRGSELFAGLGRLDFIKCDIEGYEVVVMNELRPLLERFRPTVLIETGGENRPQIVALFTALGYAGFTLDRGREIPLAPDTTKDIIFRHAH</sequence>
<feature type="domain" description="Methyltransferase FkbM" evidence="1">
    <location>
        <begin position="59"/>
        <end position="214"/>
    </location>
</feature>
<dbReference type="GO" id="GO:0032259">
    <property type="term" value="P:methylation"/>
    <property type="evidence" value="ECO:0007669"/>
    <property type="project" value="UniProtKB-KW"/>
</dbReference>
<dbReference type="Proteomes" id="UP000195772">
    <property type="component" value="Unassembled WGS sequence"/>
</dbReference>
<dbReference type="eggNOG" id="COG2518">
    <property type="taxonomic scope" value="Bacteria"/>
</dbReference>
<keyword evidence="2" id="KW-0808">Transferase</keyword>
<evidence type="ECO:0000259" key="1">
    <source>
        <dbReference type="Pfam" id="PF05050"/>
    </source>
</evidence>
<evidence type="ECO:0000313" key="2">
    <source>
        <dbReference type="EMBL" id="OUN03599.1"/>
    </source>
</evidence>
<dbReference type="Gene3D" id="3.40.50.150">
    <property type="entry name" value="Vaccinia Virus protein VP39"/>
    <property type="match status" value="1"/>
</dbReference>
<protein>
    <submittedName>
        <fullName evidence="2">Methyltransferase FkbM</fullName>
    </submittedName>
</protein>
<comment type="caution">
    <text evidence="2">The sequence shown here is derived from an EMBL/GenBank/DDBJ whole genome shotgun (WGS) entry which is preliminary data.</text>
</comment>
<dbReference type="InterPro" id="IPR006342">
    <property type="entry name" value="FkbM_mtfrase"/>
</dbReference>
<dbReference type="AlphaFoldDB" id="A0A1Y3R1U8"/>
<accession>A0A1Y3R1U8</accession>
<keyword evidence="2" id="KW-0489">Methyltransferase</keyword>
<dbReference type="PANTHER" id="PTHR34203">
    <property type="entry name" value="METHYLTRANSFERASE, FKBM FAMILY PROTEIN"/>
    <property type="match status" value="1"/>
</dbReference>
<dbReference type="GO" id="GO:0008168">
    <property type="term" value="F:methyltransferase activity"/>
    <property type="evidence" value="ECO:0007669"/>
    <property type="project" value="UniProtKB-KW"/>
</dbReference>
<name>A0A1Y3R1U8_9BACT</name>
<reference evidence="3" key="1">
    <citation type="submission" date="2017-04" db="EMBL/GenBank/DDBJ databases">
        <title>Function of individual gut microbiota members based on whole genome sequencing of pure cultures obtained from chicken caecum.</title>
        <authorList>
            <person name="Medvecky M."/>
            <person name="Cejkova D."/>
            <person name="Polansky O."/>
            <person name="Karasova D."/>
            <person name="Kubasova T."/>
            <person name="Cizek A."/>
            <person name="Rychlik I."/>
        </authorList>
    </citation>
    <scope>NUCLEOTIDE SEQUENCE [LARGE SCALE GENOMIC DNA]</scope>
    <source>
        <strain evidence="3">An90</strain>
    </source>
</reference>
<dbReference type="EMBL" id="NFHB01000004">
    <property type="protein sequence ID" value="OUN03599.1"/>
    <property type="molecule type" value="Genomic_DNA"/>
</dbReference>